<keyword evidence="2" id="KW-0472">Membrane</keyword>
<dbReference type="EMBL" id="BLYI01000002">
    <property type="protein sequence ID" value="GFO83667.1"/>
    <property type="molecule type" value="Genomic_DNA"/>
</dbReference>
<feature type="compositionally biased region" description="Basic and acidic residues" evidence="1">
    <location>
        <begin position="175"/>
        <end position="189"/>
    </location>
</feature>
<evidence type="ECO:0000256" key="1">
    <source>
        <dbReference type="SAM" id="MobiDB-lite"/>
    </source>
</evidence>
<gene>
    <name evidence="3" type="ORF">ANBU17_00140</name>
</gene>
<dbReference type="Proteomes" id="UP000613208">
    <property type="component" value="Unassembled WGS sequence"/>
</dbReference>
<feature type="transmembrane region" description="Helical" evidence="2">
    <location>
        <begin position="119"/>
        <end position="143"/>
    </location>
</feature>
<feature type="region of interest" description="Disordered" evidence="1">
    <location>
        <begin position="171"/>
        <end position="197"/>
    </location>
</feature>
<evidence type="ECO:0000256" key="2">
    <source>
        <dbReference type="SAM" id="Phobius"/>
    </source>
</evidence>
<evidence type="ECO:0000313" key="3">
    <source>
        <dbReference type="EMBL" id="GFO83667.1"/>
    </source>
</evidence>
<sequence length="229" mass="26519">MEILRETFFVQGLAAALIIGIVSKIMVWKSYHNLLIASEEMDRPQRRWIGVLKKKFENYYQLDADVHNTGCIVDQYFENHRLLGISITVWEQIPGLCAILCMMLGCAGAARGIAQGTDIFLWLRSLMLSAVAGFLIFMIDSLFQMEHMKRMIRTNLINYLENVLPNRVNKSMKKKEKDVRRQKKNQENLEKEEEEAGKIAGHWEQIASARELELTPEDIQTLKDFINEL</sequence>
<organism evidence="3 4">
    <name type="scientific">Anaerostipes butyraticus</name>
    <dbReference type="NCBI Taxonomy" id="645466"/>
    <lineage>
        <taxon>Bacteria</taxon>
        <taxon>Bacillati</taxon>
        <taxon>Bacillota</taxon>
        <taxon>Clostridia</taxon>
        <taxon>Lachnospirales</taxon>
        <taxon>Lachnospiraceae</taxon>
        <taxon>Anaerostipes</taxon>
    </lineage>
</organism>
<comment type="caution">
    <text evidence="3">The sequence shown here is derived from an EMBL/GenBank/DDBJ whole genome shotgun (WGS) entry which is preliminary data.</text>
</comment>
<keyword evidence="4" id="KW-1185">Reference proteome</keyword>
<name>A0A916Q3F5_9FIRM</name>
<reference evidence="3" key="1">
    <citation type="submission" date="2020-06" db="EMBL/GenBank/DDBJ databases">
        <title>Characterization of fructooligosaccharide metabolism and fructooligosaccharide-degrading enzymes in human commensal butyrate producers.</title>
        <authorList>
            <person name="Tanno H."/>
            <person name="Fujii T."/>
            <person name="Hirano K."/>
            <person name="Maeno S."/>
            <person name="Tonozuka T."/>
            <person name="Sakamoto M."/>
            <person name="Ohkuma M."/>
            <person name="Tochio T."/>
            <person name="Endo A."/>
        </authorList>
    </citation>
    <scope>NUCLEOTIDE SEQUENCE</scope>
    <source>
        <strain evidence="3">JCM 17466</strain>
    </source>
</reference>
<feature type="transmembrane region" description="Helical" evidence="2">
    <location>
        <begin position="6"/>
        <end position="27"/>
    </location>
</feature>
<keyword evidence="2" id="KW-0812">Transmembrane</keyword>
<keyword evidence="2" id="KW-1133">Transmembrane helix</keyword>
<proteinExistence type="predicted"/>
<evidence type="ECO:0000313" key="4">
    <source>
        <dbReference type="Proteomes" id="UP000613208"/>
    </source>
</evidence>
<dbReference type="RefSeq" id="WP_201309487.1">
    <property type="nucleotide sequence ID" value="NZ_BLYI01000002.1"/>
</dbReference>
<feature type="transmembrane region" description="Helical" evidence="2">
    <location>
        <begin position="93"/>
        <end position="113"/>
    </location>
</feature>
<dbReference type="AlphaFoldDB" id="A0A916Q3F5"/>
<protein>
    <submittedName>
        <fullName evidence="3">Uncharacterized protein</fullName>
    </submittedName>
</protein>
<accession>A0A916Q3F5</accession>